<accession>A0A7N1A6Q4</accession>
<evidence type="ECO:0000313" key="2">
    <source>
        <dbReference type="Proteomes" id="UP000594263"/>
    </source>
</evidence>
<dbReference type="Gramene" id="Kaladp0622s0011.1.v1.1">
    <property type="protein sequence ID" value="Kaladp0622s0011.1.v1.1.CDS.1"/>
    <property type="gene ID" value="Kaladp0622s0011.v1.1"/>
</dbReference>
<protein>
    <submittedName>
        <fullName evidence="1">Uncharacterized protein</fullName>
    </submittedName>
</protein>
<reference evidence="1" key="1">
    <citation type="submission" date="2021-01" db="UniProtKB">
        <authorList>
            <consortium name="EnsemblPlants"/>
        </authorList>
    </citation>
    <scope>IDENTIFICATION</scope>
</reference>
<dbReference type="EnsemblPlants" id="Kaladp0622s0011.1.v1.1">
    <property type="protein sequence ID" value="Kaladp0622s0011.1.v1.1.CDS.1"/>
    <property type="gene ID" value="Kaladp0622s0011.v1.1"/>
</dbReference>
<evidence type="ECO:0000313" key="1">
    <source>
        <dbReference type="EnsemblPlants" id="Kaladp0622s0011.1.v1.1.CDS.1"/>
    </source>
</evidence>
<organism evidence="1 2">
    <name type="scientific">Kalanchoe fedtschenkoi</name>
    <name type="common">Lavender scallops</name>
    <name type="synonym">South American air plant</name>
    <dbReference type="NCBI Taxonomy" id="63787"/>
    <lineage>
        <taxon>Eukaryota</taxon>
        <taxon>Viridiplantae</taxon>
        <taxon>Streptophyta</taxon>
        <taxon>Embryophyta</taxon>
        <taxon>Tracheophyta</taxon>
        <taxon>Spermatophyta</taxon>
        <taxon>Magnoliopsida</taxon>
        <taxon>eudicotyledons</taxon>
        <taxon>Gunneridae</taxon>
        <taxon>Pentapetalae</taxon>
        <taxon>Saxifragales</taxon>
        <taxon>Crassulaceae</taxon>
        <taxon>Kalanchoe</taxon>
    </lineage>
</organism>
<name>A0A7N1A6Q4_KALFE</name>
<proteinExistence type="predicted"/>
<dbReference type="AlphaFoldDB" id="A0A7N1A6Q4"/>
<keyword evidence="2" id="KW-1185">Reference proteome</keyword>
<dbReference type="Proteomes" id="UP000594263">
    <property type="component" value="Unplaced"/>
</dbReference>
<sequence>MCVHRYQKFRISGKRFLILFRAIEALFDQINKMNSSMRGIFGIIYLCQTRLLPD</sequence>